<keyword evidence="3 7" id="KW-1133">Transmembrane helix</keyword>
<comment type="caution">
    <text evidence="8">The sequence shown here is derived from an EMBL/GenBank/DDBJ whole genome shotgun (WGS) entry which is preliminary data.</text>
</comment>
<keyword evidence="9" id="KW-1185">Reference proteome</keyword>
<organism evidence="8 9">
    <name type="scientific">Capnocytophaga granulosa</name>
    <dbReference type="NCBI Taxonomy" id="45242"/>
    <lineage>
        <taxon>Bacteria</taxon>
        <taxon>Pseudomonadati</taxon>
        <taxon>Bacteroidota</taxon>
        <taxon>Flavobacteriia</taxon>
        <taxon>Flavobacteriales</taxon>
        <taxon>Flavobacteriaceae</taxon>
        <taxon>Capnocytophaga</taxon>
    </lineage>
</organism>
<dbReference type="InterPro" id="IPR003770">
    <property type="entry name" value="MLTG-like"/>
</dbReference>
<evidence type="ECO:0000256" key="7">
    <source>
        <dbReference type="HAMAP-Rule" id="MF_02065"/>
    </source>
</evidence>
<evidence type="ECO:0000313" key="8">
    <source>
        <dbReference type="EMBL" id="SDW99915.1"/>
    </source>
</evidence>
<comment type="subcellular location">
    <subcellularLocation>
        <location evidence="7">Cell membrane</location>
        <topology evidence="7">Single-pass membrane protein</topology>
    </subcellularLocation>
</comment>
<sequence length="347" mass="40071">MIKKIFKIIAITFLIGILAIAGVGYYILFYPNTSFQEQQRVFYIPSGSDYSYISEKLYTGLSNPTTFYCVARAMKYTEHVRAGRYVIRKGMNNLQLVRMLRNLSQPVKVSFNNQDRLPLLAQRISKEIEADSTSLMNAFLNPSFLAESGTDSLNILGHFIPNTYEFYWDTSAKAFAERMQKEYKAFWNEKRREKATAQGLTPEQVMILASIVQKETYMTDERPTIAGVYLNRLKERMPLQADPTVVYAIKETTGNYDTIIKRVYIKDTQIASPYNTYQIQGLPPAPIAMPDISSIEAVLSPKEHEYLFFVADTARIGYHKFARTLQEHNKNRQAYRKWLDKKLMTND</sequence>
<dbReference type="EC" id="4.2.2.29" evidence="7"/>
<dbReference type="Gene3D" id="3.30.160.60">
    <property type="entry name" value="Classic Zinc Finger"/>
    <property type="match status" value="1"/>
</dbReference>
<gene>
    <name evidence="7" type="primary">mltG</name>
    <name evidence="8" type="ORF">SAMN05444420_106104</name>
</gene>
<dbReference type="Gene3D" id="3.30.1490.480">
    <property type="entry name" value="Endolytic murein transglycosylase"/>
    <property type="match status" value="1"/>
</dbReference>
<evidence type="ECO:0000256" key="4">
    <source>
        <dbReference type="ARBA" id="ARBA00023136"/>
    </source>
</evidence>
<dbReference type="GO" id="GO:0071555">
    <property type="term" value="P:cell wall organization"/>
    <property type="evidence" value="ECO:0007669"/>
    <property type="project" value="UniProtKB-KW"/>
</dbReference>
<comment type="similarity">
    <text evidence="7">Belongs to the transglycosylase MltG family.</text>
</comment>
<accession>A0A1H2Y4L1</accession>
<evidence type="ECO:0000313" key="9">
    <source>
        <dbReference type="Proteomes" id="UP000182771"/>
    </source>
</evidence>
<evidence type="ECO:0000256" key="3">
    <source>
        <dbReference type="ARBA" id="ARBA00022989"/>
    </source>
</evidence>
<dbReference type="HAMAP" id="MF_02065">
    <property type="entry name" value="MltG"/>
    <property type="match status" value="1"/>
</dbReference>
<keyword evidence="6 7" id="KW-0961">Cell wall biogenesis/degradation</keyword>
<evidence type="ECO:0000256" key="2">
    <source>
        <dbReference type="ARBA" id="ARBA00022692"/>
    </source>
</evidence>
<dbReference type="Pfam" id="PF02618">
    <property type="entry name" value="YceG"/>
    <property type="match status" value="1"/>
</dbReference>
<dbReference type="NCBIfam" id="TIGR00247">
    <property type="entry name" value="endolytic transglycosylase MltG"/>
    <property type="match status" value="1"/>
</dbReference>
<dbReference type="EMBL" id="FNND01000006">
    <property type="protein sequence ID" value="SDW99915.1"/>
    <property type="molecule type" value="Genomic_DNA"/>
</dbReference>
<comment type="function">
    <text evidence="7">Functions as a peptidoglycan terminase that cleaves nascent peptidoglycan strands endolytically to terminate their elongation.</text>
</comment>
<dbReference type="GeneID" id="85018226"/>
<dbReference type="AlphaFoldDB" id="A0A1H2Y4L1"/>
<keyword evidence="4 7" id="KW-0472">Membrane</keyword>
<feature type="transmembrane region" description="Helical" evidence="7">
    <location>
        <begin position="5"/>
        <end position="28"/>
    </location>
</feature>
<dbReference type="PANTHER" id="PTHR30518">
    <property type="entry name" value="ENDOLYTIC MUREIN TRANSGLYCOSYLASE"/>
    <property type="match status" value="1"/>
</dbReference>
<keyword evidence="5 7" id="KW-0456">Lyase</keyword>
<proteinExistence type="inferred from homology"/>
<name>A0A1H2Y4L1_9FLAO</name>
<evidence type="ECO:0000256" key="1">
    <source>
        <dbReference type="ARBA" id="ARBA00022475"/>
    </source>
</evidence>
<keyword evidence="1 7" id="KW-1003">Cell membrane</keyword>
<evidence type="ECO:0000256" key="6">
    <source>
        <dbReference type="ARBA" id="ARBA00023316"/>
    </source>
</evidence>
<dbReference type="CDD" id="cd08010">
    <property type="entry name" value="MltG_like"/>
    <property type="match status" value="1"/>
</dbReference>
<protein>
    <recommendedName>
        <fullName evidence="7">Endolytic murein transglycosylase</fullName>
        <ecNumber evidence="7">4.2.2.29</ecNumber>
    </recommendedName>
    <alternativeName>
        <fullName evidence="7">Peptidoglycan lytic transglycosylase</fullName>
    </alternativeName>
    <alternativeName>
        <fullName evidence="7">Peptidoglycan polymerization terminase</fullName>
    </alternativeName>
</protein>
<dbReference type="RefSeq" id="WP_016419243.1">
    <property type="nucleotide sequence ID" value="NZ_FNND01000006.1"/>
</dbReference>
<dbReference type="Proteomes" id="UP000182771">
    <property type="component" value="Unassembled WGS sequence"/>
</dbReference>
<evidence type="ECO:0000256" key="5">
    <source>
        <dbReference type="ARBA" id="ARBA00023239"/>
    </source>
</evidence>
<feature type="site" description="Important for catalytic activity" evidence="7">
    <location>
        <position position="215"/>
    </location>
</feature>
<keyword evidence="2 7" id="KW-0812">Transmembrane</keyword>
<comment type="catalytic activity">
    <reaction evidence="7">
        <text>a peptidoglycan chain = a peptidoglycan chain with N-acetyl-1,6-anhydromuramyl-[peptide] at the reducing end + a peptidoglycan chain with N-acetylglucosamine at the non-reducing end.</text>
        <dbReference type="EC" id="4.2.2.29"/>
    </reaction>
</comment>
<dbReference type="PANTHER" id="PTHR30518:SF2">
    <property type="entry name" value="ENDOLYTIC MUREIN TRANSGLYCOSYLASE"/>
    <property type="match status" value="1"/>
</dbReference>
<dbReference type="GO" id="GO:0005886">
    <property type="term" value="C:plasma membrane"/>
    <property type="evidence" value="ECO:0007669"/>
    <property type="project" value="UniProtKB-SubCell"/>
</dbReference>
<dbReference type="GO" id="GO:0009252">
    <property type="term" value="P:peptidoglycan biosynthetic process"/>
    <property type="evidence" value="ECO:0007669"/>
    <property type="project" value="UniProtKB-UniRule"/>
</dbReference>
<reference evidence="8 9" key="1">
    <citation type="submission" date="2016-10" db="EMBL/GenBank/DDBJ databases">
        <authorList>
            <person name="Varghese N."/>
            <person name="Submissions S."/>
        </authorList>
    </citation>
    <scope>NUCLEOTIDE SEQUENCE [LARGE SCALE GENOMIC DNA]</scope>
    <source>
        <strain evidence="8 9">DSM 11449</strain>
    </source>
</reference>
<dbReference type="GO" id="GO:0008932">
    <property type="term" value="F:lytic endotransglycosylase activity"/>
    <property type="evidence" value="ECO:0007669"/>
    <property type="project" value="UniProtKB-UniRule"/>
</dbReference>
<dbReference type="OrthoDB" id="9814591at2"/>